<comment type="catalytic activity">
    <reaction evidence="5">
        <text>a quinone + NADH + 5 H(+)(in) = a quinol + NAD(+) + 4 H(+)(out)</text>
        <dbReference type="Rhea" id="RHEA:57888"/>
        <dbReference type="ChEBI" id="CHEBI:15378"/>
        <dbReference type="ChEBI" id="CHEBI:24646"/>
        <dbReference type="ChEBI" id="CHEBI:57540"/>
        <dbReference type="ChEBI" id="CHEBI:57945"/>
        <dbReference type="ChEBI" id="CHEBI:132124"/>
    </reaction>
</comment>
<dbReference type="Pfam" id="PF00420">
    <property type="entry name" value="Oxidored_q2"/>
    <property type="match status" value="1"/>
</dbReference>
<dbReference type="InterPro" id="IPR001133">
    <property type="entry name" value="NADH_UbQ_OxRdtase_chain4L/K"/>
</dbReference>
<evidence type="ECO:0000313" key="8">
    <source>
        <dbReference type="Proteomes" id="UP000248724"/>
    </source>
</evidence>
<evidence type="ECO:0000256" key="1">
    <source>
        <dbReference type="ARBA" id="ARBA00004141"/>
    </source>
</evidence>
<dbReference type="NCBIfam" id="NF004320">
    <property type="entry name" value="PRK05715.1-2"/>
    <property type="match status" value="1"/>
</dbReference>
<name>A0A2W5ZAS4_9BACT</name>
<comment type="caution">
    <text evidence="7">The sequence shown here is derived from an EMBL/GenBank/DDBJ whole genome shotgun (WGS) entry which is preliminary data.</text>
</comment>
<accession>A0A2W5ZAS4</accession>
<keyword evidence="6" id="KW-0560">Oxidoreductase</keyword>
<evidence type="ECO:0000256" key="3">
    <source>
        <dbReference type="ARBA" id="ARBA00022989"/>
    </source>
</evidence>
<dbReference type="EMBL" id="JAEKNS010000029">
    <property type="protein sequence ID" value="MBJ7593614.1"/>
    <property type="molecule type" value="Genomic_DNA"/>
</dbReference>
<reference evidence="6 9" key="3">
    <citation type="submission" date="2020-10" db="EMBL/GenBank/DDBJ databases">
        <title>Ca. Dormibacterota MAGs.</title>
        <authorList>
            <person name="Montgomery K."/>
        </authorList>
    </citation>
    <scope>NUCLEOTIDE SEQUENCE [LARGE SCALE GENOMIC DNA]</scope>
    <source>
        <strain evidence="6">SC8812_S17_18</strain>
    </source>
</reference>
<dbReference type="EMBL" id="QHBU01000070">
    <property type="protein sequence ID" value="PZR82500.1"/>
    <property type="molecule type" value="Genomic_DNA"/>
</dbReference>
<dbReference type="GO" id="GO:0005886">
    <property type="term" value="C:plasma membrane"/>
    <property type="evidence" value="ECO:0007669"/>
    <property type="project" value="UniProtKB-SubCell"/>
</dbReference>
<keyword evidence="5" id="KW-0813">Transport</keyword>
<comment type="function">
    <text evidence="5">NDH-1 shuttles electrons from NADH, via FMN and iron-sulfur (Fe-S) centers, to quinones in the respiratory chain. The immediate electron acceptor for the enzyme in this species is believed to be ubiquinone. Couples the redox reaction to proton translocation (for every two electrons transferred, four hydrogen ions are translocated across the cytoplasmic membrane), and thus conserves the redox energy in a proton gradient.</text>
</comment>
<comment type="subunit">
    <text evidence="5">NDH-1 is composed of 14 different subunits. Subunits NuoA, H, J, K, L, M, N constitute the membrane sector of the complex.</text>
</comment>
<evidence type="ECO:0000313" key="9">
    <source>
        <dbReference type="Proteomes" id="UP000606991"/>
    </source>
</evidence>
<feature type="transmembrane region" description="Helical" evidence="5">
    <location>
        <begin position="30"/>
        <end position="52"/>
    </location>
</feature>
<keyword evidence="2 5" id="KW-0812">Transmembrane</keyword>
<keyword evidence="5" id="KW-0520">NAD</keyword>
<gene>
    <name evidence="5 6" type="primary">nuoK</name>
    <name evidence="7" type="ORF">DLM65_03655</name>
    <name evidence="6" type="ORF">JF886_01930</name>
</gene>
<dbReference type="Proteomes" id="UP000248724">
    <property type="component" value="Unassembled WGS sequence"/>
</dbReference>
<reference evidence="7 8" key="1">
    <citation type="journal article" date="2017" name="Nature">
        <title>Atmospheric trace gases support primary production in Antarctic desert surface soil.</title>
        <authorList>
            <person name="Ji M."/>
            <person name="Greening C."/>
            <person name="Vanwonterghem I."/>
            <person name="Carere C.R."/>
            <person name="Bay S.K."/>
            <person name="Steen J.A."/>
            <person name="Montgomery K."/>
            <person name="Lines T."/>
            <person name="Beardall J."/>
            <person name="van Dorst J."/>
            <person name="Snape I."/>
            <person name="Stott M.B."/>
            <person name="Hugenholtz P."/>
            <person name="Ferrari B.C."/>
        </authorList>
    </citation>
    <scope>NUCLEOTIDE SEQUENCE [LARGE SCALE GENOMIC DNA]</scope>
    <source>
        <strain evidence="7">RRmetagenome_bin12</strain>
    </source>
</reference>
<organism evidence="7 8">
    <name type="scientific">Candidatus Aeolococcus gillhamiae</name>
    <dbReference type="NCBI Taxonomy" id="3127015"/>
    <lineage>
        <taxon>Bacteria</taxon>
        <taxon>Bacillati</taxon>
        <taxon>Candidatus Dormiibacterota</taxon>
        <taxon>Candidatus Dormibacteria</taxon>
        <taxon>Candidatus Aeolococcales</taxon>
        <taxon>Candidatus Aeolococcaceae</taxon>
        <taxon>Candidatus Aeolococcus</taxon>
    </lineage>
</organism>
<keyword evidence="4 5" id="KW-0472">Membrane</keyword>
<protein>
    <recommendedName>
        <fullName evidence="5">NADH-quinone oxidoreductase subunit K</fullName>
        <ecNumber evidence="5">7.1.1.-</ecNumber>
    </recommendedName>
    <alternativeName>
        <fullName evidence="5">NADH dehydrogenase I subunit K</fullName>
    </alternativeName>
    <alternativeName>
        <fullName evidence="5">NDH-1 subunit K</fullName>
    </alternativeName>
</protein>
<dbReference type="HAMAP" id="MF_01456">
    <property type="entry name" value="NDH1_NuoK"/>
    <property type="match status" value="1"/>
</dbReference>
<evidence type="ECO:0000256" key="4">
    <source>
        <dbReference type="ARBA" id="ARBA00023136"/>
    </source>
</evidence>
<accession>A0A934N4U9</accession>
<keyword evidence="5" id="KW-0874">Quinone</keyword>
<dbReference type="Proteomes" id="UP000606991">
    <property type="component" value="Unassembled WGS sequence"/>
</dbReference>
<comment type="similarity">
    <text evidence="5">Belongs to the complex I subunit 4L family.</text>
</comment>
<reference evidence="7" key="2">
    <citation type="submission" date="2018-05" db="EMBL/GenBank/DDBJ databases">
        <authorList>
            <person name="Ferrari B."/>
        </authorList>
    </citation>
    <scope>NUCLEOTIDE SEQUENCE</scope>
    <source>
        <strain evidence="7">RRmetagenome_bin12</strain>
    </source>
</reference>
<evidence type="ECO:0000256" key="2">
    <source>
        <dbReference type="ARBA" id="ARBA00022692"/>
    </source>
</evidence>
<dbReference type="GO" id="GO:0048038">
    <property type="term" value="F:quinone binding"/>
    <property type="evidence" value="ECO:0007669"/>
    <property type="project" value="UniProtKB-KW"/>
</dbReference>
<dbReference type="Gene3D" id="1.10.287.3510">
    <property type="match status" value="1"/>
</dbReference>
<evidence type="ECO:0000313" key="7">
    <source>
        <dbReference type="EMBL" id="PZR82500.1"/>
    </source>
</evidence>
<evidence type="ECO:0000256" key="5">
    <source>
        <dbReference type="HAMAP-Rule" id="MF_01456"/>
    </source>
</evidence>
<comment type="subcellular location">
    <subcellularLocation>
        <location evidence="5">Cell membrane</location>
        <topology evidence="5">Multi-pass membrane protein</topology>
    </subcellularLocation>
    <subcellularLocation>
        <location evidence="1">Membrane</location>
        <topology evidence="1">Multi-pass membrane protein</topology>
    </subcellularLocation>
</comment>
<feature type="transmembrane region" description="Helical" evidence="5">
    <location>
        <begin position="64"/>
        <end position="88"/>
    </location>
</feature>
<keyword evidence="5" id="KW-0830">Ubiquinone</keyword>
<sequence>MNVGPAHYAVLSAVLFAIGLFGVTTRRNVIAALASLSVLFSAPLVAAVGFAESGDGSVPRLGDALALFTLAALCAELLVGGAVAALLWRRSDTADLDEMTELDA</sequence>
<dbReference type="InterPro" id="IPR039428">
    <property type="entry name" value="NUOK/Mnh_C1-like"/>
</dbReference>
<dbReference type="GO" id="GO:0042773">
    <property type="term" value="P:ATP synthesis coupled electron transport"/>
    <property type="evidence" value="ECO:0007669"/>
    <property type="project" value="InterPro"/>
</dbReference>
<keyword evidence="5" id="KW-1278">Translocase</keyword>
<evidence type="ECO:0000313" key="6">
    <source>
        <dbReference type="EMBL" id="MBJ7593614.1"/>
    </source>
</evidence>
<dbReference type="GO" id="GO:0050136">
    <property type="term" value="F:NADH dehydrogenase (quinone) (non-electrogenic) activity"/>
    <property type="evidence" value="ECO:0007669"/>
    <property type="project" value="UniProtKB-UniRule"/>
</dbReference>
<dbReference type="AlphaFoldDB" id="A0A2W5ZAS4"/>
<keyword evidence="3 5" id="KW-1133">Transmembrane helix</keyword>
<dbReference type="EC" id="7.1.1.-" evidence="5"/>
<keyword evidence="5" id="KW-1003">Cell membrane</keyword>
<feature type="transmembrane region" description="Helical" evidence="5">
    <location>
        <begin position="6"/>
        <end position="23"/>
    </location>
</feature>
<proteinExistence type="inferred from homology"/>